<dbReference type="PANTHER" id="PTHR10587">
    <property type="entry name" value="GLYCOSYL TRANSFERASE-RELATED"/>
    <property type="match status" value="1"/>
</dbReference>
<gene>
    <name evidence="2" type="primary">ylxY</name>
    <name evidence="2" type="ORF">GCM10010916_31070</name>
</gene>
<dbReference type="Gene3D" id="3.20.20.370">
    <property type="entry name" value="Glycoside hydrolase/deacetylase"/>
    <property type="match status" value="1"/>
</dbReference>
<reference evidence="2" key="1">
    <citation type="journal article" date="2014" name="Int. J. Syst. Evol. Microbiol.">
        <title>Complete genome sequence of Corynebacterium casei LMG S-19264T (=DSM 44701T), isolated from a smear-ripened cheese.</title>
        <authorList>
            <consortium name="US DOE Joint Genome Institute (JGI-PGF)"/>
            <person name="Walter F."/>
            <person name="Albersmeier A."/>
            <person name="Kalinowski J."/>
            <person name="Ruckert C."/>
        </authorList>
    </citation>
    <scope>NUCLEOTIDE SEQUENCE</scope>
    <source>
        <strain evidence="2">CGMCC 1.12987</strain>
    </source>
</reference>
<evidence type="ECO:0000259" key="1">
    <source>
        <dbReference type="PROSITE" id="PS51677"/>
    </source>
</evidence>
<dbReference type="EMBL" id="BMGR01000010">
    <property type="protein sequence ID" value="GGG11982.1"/>
    <property type="molecule type" value="Genomic_DNA"/>
</dbReference>
<dbReference type="InterPro" id="IPR011330">
    <property type="entry name" value="Glyco_hydro/deAcase_b/a-brl"/>
</dbReference>
<dbReference type="GO" id="GO:0016020">
    <property type="term" value="C:membrane"/>
    <property type="evidence" value="ECO:0007669"/>
    <property type="project" value="TreeGrafter"/>
</dbReference>
<dbReference type="Pfam" id="PF01522">
    <property type="entry name" value="Polysacc_deac_1"/>
    <property type="match status" value="1"/>
</dbReference>
<dbReference type="PROSITE" id="PS51677">
    <property type="entry name" value="NODB"/>
    <property type="match status" value="1"/>
</dbReference>
<feature type="domain" description="NodB homology" evidence="1">
    <location>
        <begin position="136"/>
        <end position="312"/>
    </location>
</feature>
<dbReference type="RefSeq" id="WP_188531991.1">
    <property type="nucleotide sequence ID" value="NZ_BMGR01000010.1"/>
</dbReference>
<dbReference type="CDD" id="cd10950">
    <property type="entry name" value="CE4_BsYlxY_like"/>
    <property type="match status" value="1"/>
</dbReference>
<sequence length="330" mass="37093">MFSKKITLITVSLAAMLVLFGMNDSLNEYVRNVKQAGITVSAFFDGEEKLNGPLYEQILQEAAKRRIPPVDAKVDRVWKAIPGYNGLEVDVEKTYRIAKSAPLHEPIRYIYREVPPAVSLEDLGPHPIYKGNPDKKMAALMINVAWGNEYLEPMLNVLDQERVKATFFFDGSWLKRNVETAKLIQSRGHEMSNHAYSHPDMSKLSRSSAYQQIAKTEALLQESLKVNNQWFAPPSGDFNQMTVEVAAEQGLKTVLWTLDTVDWQKPSPEWIIRKIRLRIEPGALILMHPTSSASQALPGIIREIKNKGLALGTVSETLSETRVPAVEPEP</sequence>
<name>A0A917FXD2_9BACL</name>
<evidence type="ECO:0000313" key="3">
    <source>
        <dbReference type="Proteomes" id="UP000644756"/>
    </source>
</evidence>
<protein>
    <recommendedName>
        <fullName evidence="1">NodB homology domain-containing protein</fullName>
    </recommendedName>
</protein>
<dbReference type="GO" id="GO:0005975">
    <property type="term" value="P:carbohydrate metabolic process"/>
    <property type="evidence" value="ECO:0007669"/>
    <property type="project" value="InterPro"/>
</dbReference>
<dbReference type="InterPro" id="IPR050248">
    <property type="entry name" value="Polysacc_deacetylase_ArnD"/>
</dbReference>
<reference evidence="2" key="2">
    <citation type="submission" date="2020-09" db="EMBL/GenBank/DDBJ databases">
        <authorList>
            <person name="Sun Q."/>
            <person name="Zhou Y."/>
        </authorList>
    </citation>
    <scope>NUCLEOTIDE SEQUENCE</scope>
    <source>
        <strain evidence="2">CGMCC 1.12987</strain>
    </source>
</reference>
<dbReference type="AlphaFoldDB" id="A0A917FXD2"/>
<dbReference type="PANTHER" id="PTHR10587:SF80">
    <property type="entry name" value="CHITOOLIGOSACCHARIDE DEACETYLASE"/>
    <property type="match status" value="1"/>
</dbReference>
<proteinExistence type="predicted"/>
<dbReference type="GO" id="GO:0016810">
    <property type="term" value="F:hydrolase activity, acting on carbon-nitrogen (but not peptide) bonds"/>
    <property type="evidence" value="ECO:0007669"/>
    <property type="project" value="InterPro"/>
</dbReference>
<dbReference type="SUPFAM" id="SSF88713">
    <property type="entry name" value="Glycoside hydrolase/deacetylase"/>
    <property type="match status" value="1"/>
</dbReference>
<organism evidence="2 3">
    <name type="scientific">Paenibacillus abyssi</name>
    <dbReference type="NCBI Taxonomy" id="1340531"/>
    <lineage>
        <taxon>Bacteria</taxon>
        <taxon>Bacillati</taxon>
        <taxon>Bacillota</taxon>
        <taxon>Bacilli</taxon>
        <taxon>Bacillales</taxon>
        <taxon>Paenibacillaceae</taxon>
        <taxon>Paenibacillus</taxon>
    </lineage>
</organism>
<dbReference type="InterPro" id="IPR002509">
    <property type="entry name" value="NODB_dom"/>
</dbReference>
<keyword evidence="3" id="KW-1185">Reference proteome</keyword>
<accession>A0A917FXD2</accession>
<comment type="caution">
    <text evidence="2">The sequence shown here is derived from an EMBL/GenBank/DDBJ whole genome shotgun (WGS) entry which is preliminary data.</text>
</comment>
<evidence type="ECO:0000313" key="2">
    <source>
        <dbReference type="EMBL" id="GGG11982.1"/>
    </source>
</evidence>
<dbReference type="Proteomes" id="UP000644756">
    <property type="component" value="Unassembled WGS sequence"/>
</dbReference>